<dbReference type="InterPro" id="IPR001173">
    <property type="entry name" value="Glyco_trans_2-like"/>
</dbReference>
<reference evidence="7 8" key="1">
    <citation type="submission" date="2019-04" db="EMBL/GenBank/DDBJ databases">
        <title>Genome of a novel bacterium Candidatus Jettenia ecosi reconstructed from metagenome of an anammox bioreactor.</title>
        <authorList>
            <person name="Mardanov A.V."/>
            <person name="Beletsky A.V."/>
            <person name="Ravin N.V."/>
            <person name="Botchkova E.A."/>
            <person name="Litti Y.V."/>
            <person name="Nozhevnikova A.N."/>
        </authorList>
    </citation>
    <scope>NUCLEOTIDE SEQUENCE [LARGE SCALE GENOMIC DNA]</scope>
    <source>
        <strain evidence="7">J2</strain>
    </source>
</reference>
<keyword evidence="4" id="KW-1133">Transmembrane helix</keyword>
<evidence type="ECO:0000313" key="7">
    <source>
        <dbReference type="EMBL" id="TLD41526.1"/>
    </source>
</evidence>
<dbReference type="Pfam" id="PF00535">
    <property type="entry name" value="Glycos_transf_2"/>
    <property type="match status" value="1"/>
</dbReference>
<evidence type="ECO:0000259" key="6">
    <source>
        <dbReference type="Pfam" id="PF00535"/>
    </source>
</evidence>
<dbReference type="PANTHER" id="PTHR32044">
    <property type="entry name" value="GLUCOMANNAN 4-BETA-MANNOSYLTRANSFERASE 9"/>
    <property type="match status" value="1"/>
</dbReference>
<keyword evidence="2 7" id="KW-0808">Transferase</keyword>
<comment type="subcellular location">
    <subcellularLocation>
        <location evidence="1">Golgi apparatus membrane</location>
        <topology evidence="1">Multi-pass membrane protein</topology>
    </subcellularLocation>
</comment>
<evidence type="ECO:0000313" key="8">
    <source>
        <dbReference type="Proteomes" id="UP000319783"/>
    </source>
</evidence>
<proteinExistence type="predicted"/>
<evidence type="ECO:0000256" key="3">
    <source>
        <dbReference type="ARBA" id="ARBA00022692"/>
    </source>
</evidence>
<protein>
    <submittedName>
        <fullName evidence="7">Glycosyltransferase</fullName>
    </submittedName>
</protein>
<dbReference type="Proteomes" id="UP000319783">
    <property type="component" value="Unassembled WGS sequence"/>
</dbReference>
<gene>
    <name evidence="7" type="ORF">JETT_2224</name>
</gene>
<evidence type="ECO:0000256" key="5">
    <source>
        <dbReference type="ARBA" id="ARBA00023136"/>
    </source>
</evidence>
<sequence>MNNYYMIYLFLRKVKKESSQNKEFLKRFWLTNKDTLPKVTTQLPVYNERYVVERLIHAVVNIHYPKELHEIQVLDDSQDETKDIVAALVKKYKDMEYNIKHISRENRIGFKAGALNTGLKMAEGEFLAIFDADFLPDKDFFIRPFPFL</sequence>
<comment type="caution">
    <text evidence="7">The sequence shown here is derived from an EMBL/GenBank/DDBJ whole genome shotgun (WGS) entry which is preliminary data.</text>
</comment>
<dbReference type="AlphaFoldDB" id="A0A533QA03"/>
<dbReference type="EMBL" id="SULG01000045">
    <property type="protein sequence ID" value="TLD41526.1"/>
    <property type="molecule type" value="Genomic_DNA"/>
</dbReference>
<evidence type="ECO:0000256" key="1">
    <source>
        <dbReference type="ARBA" id="ARBA00004653"/>
    </source>
</evidence>
<feature type="domain" description="Glycosyltransferase 2-like" evidence="6">
    <location>
        <begin position="44"/>
        <end position="140"/>
    </location>
</feature>
<dbReference type="GO" id="GO:0016757">
    <property type="term" value="F:glycosyltransferase activity"/>
    <property type="evidence" value="ECO:0007669"/>
    <property type="project" value="TreeGrafter"/>
</dbReference>
<dbReference type="SUPFAM" id="SSF53448">
    <property type="entry name" value="Nucleotide-diphospho-sugar transferases"/>
    <property type="match status" value="1"/>
</dbReference>
<dbReference type="Gene3D" id="3.90.550.10">
    <property type="entry name" value="Spore Coat Polysaccharide Biosynthesis Protein SpsA, Chain A"/>
    <property type="match status" value="1"/>
</dbReference>
<organism evidence="7 8">
    <name type="scientific">Candidatus Jettenia ecosi</name>
    <dbReference type="NCBI Taxonomy" id="2494326"/>
    <lineage>
        <taxon>Bacteria</taxon>
        <taxon>Pseudomonadati</taxon>
        <taxon>Planctomycetota</taxon>
        <taxon>Candidatus Brocadiia</taxon>
        <taxon>Candidatus Brocadiales</taxon>
        <taxon>Candidatus Brocadiaceae</taxon>
        <taxon>Candidatus Jettenia</taxon>
    </lineage>
</organism>
<name>A0A533QA03_9BACT</name>
<dbReference type="PANTHER" id="PTHR32044:SF80">
    <property type="entry name" value="XYLOGLUCAN GLYCOSYLTRANSFERASE 2-RELATED"/>
    <property type="match status" value="1"/>
</dbReference>
<evidence type="ECO:0000256" key="2">
    <source>
        <dbReference type="ARBA" id="ARBA00022679"/>
    </source>
</evidence>
<accession>A0A533QA03</accession>
<keyword evidence="5" id="KW-0472">Membrane</keyword>
<evidence type="ECO:0000256" key="4">
    <source>
        <dbReference type="ARBA" id="ARBA00022989"/>
    </source>
</evidence>
<dbReference type="InterPro" id="IPR029044">
    <property type="entry name" value="Nucleotide-diphossugar_trans"/>
</dbReference>
<keyword evidence="3" id="KW-0812">Transmembrane</keyword>